<dbReference type="Pfam" id="PF22540">
    <property type="entry name" value="RET_CRD"/>
    <property type="match status" value="1"/>
</dbReference>
<keyword evidence="4 13" id="KW-0418">Kinase</keyword>
<dbReference type="PANTHER" id="PTHR24416">
    <property type="entry name" value="TYROSINE-PROTEIN KINASE RECEPTOR"/>
    <property type="match status" value="1"/>
</dbReference>
<evidence type="ECO:0000256" key="6">
    <source>
        <dbReference type="ARBA" id="ARBA00023137"/>
    </source>
</evidence>
<dbReference type="GO" id="GO:0005524">
    <property type="term" value="F:ATP binding"/>
    <property type="evidence" value="ECO:0007669"/>
    <property type="project" value="UniProtKB-UniRule"/>
</dbReference>
<keyword evidence="2" id="KW-0808">Transferase</keyword>
<dbReference type="FunFam" id="1.10.510.10:FF:000554">
    <property type="entry name" value="Predicted protein"/>
    <property type="match status" value="1"/>
</dbReference>
<gene>
    <name evidence="13" type="ORF">HNY73_015028</name>
</gene>
<dbReference type="GO" id="GO:0007156">
    <property type="term" value="P:homophilic cell adhesion via plasma membrane adhesion molecules"/>
    <property type="evidence" value="ECO:0007669"/>
    <property type="project" value="InterPro"/>
</dbReference>
<accession>A0A8T0EQV2</accession>
<dbReference type="Pfam" id="PF07714">
    <property type="entry name" value="PK_Tyr_Ser-Thr"/>
    <property type="match status" value="1"/>
</dbReference>
<comment type="catalytic activity">
    <reaction evidence="7">
        <text>L-tyrosyl-[protein] + ATP = O-phospho-L-tyrosyl-[protein] + ADP + H(+)</text>
        <dbReference type="Rhea" id="RHEA:10596"/>
        <dbReference type="Rhea" id="RHEA-COMP:10136"/>
        <dbReference type="Rhea" id="RHEA-COMP:20101"/>
        <dbReference type="ChEBI" id="CHEBI:15378"/>
        <dbReference type="ChEBI" id="CHEBI:30616"/>
        <dbReference type="ChEBI" id="CHEBI:46858"/>
        <dbReference type="ChEBI" id="CHEBI:61978"/>
        <dbReference type="ChEBI" id="CHEBI:456216"/>
        <dbReference type="EC" id="2.7.10.1"/>
    </reaction>
</comment>
<dbReference type="GO" id="GO:0004714">
    <property type="term" value="F:transmembrane receptor protein tyrosine kinase activity"/>
    <property type="evidence" value="ECO:0007669"/>
    <property type="project" value="UniProtKB-EC"/>
</dbReference>
<evidence type="ECO:0000256" key="5">
    <source>
        <dbReference type="ARBA" id="ARBA00022840"/>
    </source>
</evidence>
<dbReference type="InterPro" id="IPR000719">
    <property type="entry name" value="Prot_kinase_dom"/>
</dbReference>
<dbReference type="PROSITE" id="PS00109">
    <property type="entry name" value="PROTEIN_KINASE_TYR"/>
    <property type="match status" value="1"/>
</dbReference>
<evidence type="ECO:0000313" key="13">
    <source>
        <dbReference type="EMBL" id="KAF8778293.1"/>
    </source>
</evidence>
<keyword evidence="6" id="KW-0829">Tyrosine-protein kinase</keyword>
<reference evidence="13" key="2">
    <citation type="submission" date="2020-06" db="EMBL/GenBank/DDBJ databases">
        <authorList>
            <person name="Sheffer M."/>
        </authorList>
    </citation>
    <scope>NUCLEOTIDE SEQUENCE</scope>
</reference>
<dbReference type="SUPFAM" id="SSF56112">
    <property type="entry name" value="Protein kinase-like (PK-like)"/>
    <property type="match status" value="1"/>
</dbReference>
<dbReference type="InterPro" id="IPR017441">
    <property type="entry name" value="Protein_kinase_ATP_BS"/>
</dbReference>
<dbReference type="SMART" id="SM00219">
    <property type="entry name" value="TyrKc"/>
    <property type="match status" value="1"/>
</dbReference>
<dbReference type="PROSITE" id="PS50268">
    <property type="entry name" value="CADHERIN_2"/>
    <property type="match status" value="1"/>
</dbReference>
<dbReference type="InterPro" id="IPR050122">
    <property type="entry name" value="RTK"/>
</dbReference>
<organism evidence="13 14">
    <name type="scientific">Argiope bruennichi</name>
    <name type="common">Wasp spider</name>
    <name type="synonym">Aranea bruennichi</name>
    <dbReference type="NCBI Taxonomy" id="94029"/>
    <lineage>
        <taxon>Eukaryota</taxon>
        <taxon>Metazoa</taxon>
        <taxon>Ecdysozoa</taxon>
        <taxon>Arthropoda</taxon>
        <taxon>Chelicerata</taxon>
        <taxon>Arachnida</taxon>
        <taxon>Araneae</taxon>
        <taxon>Araneomorphae</taxon>
        <taxon>Entelegynae</taxon>
        <taxon>Araneoidea</taxon>
        <taxon>Araneidae</taxon>
        <taxon>Argiope</taxon>
    </lineage>
</organism>
<dbReference type="PROSITE" id="PS00107">
    <property type="entry name" value="PROTEIN_KINASE_ATP"/>
    <property type="match status" value="1"/>
</dbReference>
<dbReference type="PRINTS" id="PR00109">
    <property type="entry name" value="TYRKINASE"/>
</dbReference>
<feature type="domain" description="Protein kinase" evidence="11">
    <location>
        <begin position="641"/>
        <end position="906"/>
    </location>
</feature>
<keyword evidence="5 9" id="KW-0067">ATP-binding</keyword>
<dbReference type="InterPro" id="IPR020635">
    <property type="entry name" value="Tyr_kinase_cat_dom"/>
</dbReference>
<feature type="binding site" evidence="9">
    <location>
        <position position="675"/>
    </location>
    <ligand>
        <name>ATP</name>
        <dbReference type="ChEBI" id="CHEBI:30616"/>
    </ligand>
</feature>
<evidence type="ECO:0000256" key="7">
    <source>
        <dbReference type="ARBA" id="ARBA00051243"/>
    </source>
</evidence>
<keyword evidence="8" id="KW-0106">Calcium</keyword>
<keyword evidence="10" id="KW-0732">Signal</keyword>
<dbReference type="GO" id="GO:0043235">
    <property type="term" value="C:receptor complex"/>
    <property type="evidence" value="ECO:0007669"/>
    <property type="project" value="TreeGrafter"/>
</dbReference>
<evidence type="ECO:0000256" key="4">
    <source>
        <dbReference type="ARBA" id="ARBA00022777"/>
    </source>
</evidence>
<dbReference type="Gene3D" id="2.60.40.60">
    <property type="entry name" value="Cadherins"/>
    <property type="match status" value="1"/>
</dbReference>
<evidence type="ECO:0000256" key="3">
    <source>
        <dbReference type="ARBA" id="ARBA00022741"/>
    </source>
</evidence>
<dbReference type="InterPro" id="IPR008266">
    <property type="entry name" value="Tyr_kinase_AS"/>
</dbReference>
<evidence type="ECO:0000313" key="14">
    <source>
        <dbReference type="Proteomes" id="UP000807504"/>
    </source>
</evidence>
<dbReference type="Proteomes" id="UP000807504">
    <property type="component" value="Unassembled WGS sequence"/>
</dbReference>
<evidence type="ECO:0000259" key="12">
    <source>
        <dbReference type="PROSITE" id="PS50268"/>
    </source>
</evidence>
<name>A0A8T0EQV2_ARGBR</name>
<dbReference type="EMBL" id="JABXBU010002072">
    <property type="protein sequence ID" value="KAF8778293.1"/>
    <property type="molecule type" value="Genomic_DNA"/>
</dbReference>
<dbReference type="Gene3D" id="3.30.200.20">
    <property type="entry name" value="Phosphorylase Kinase, domain 1"/>
    <property type="match status" value="1"/>
</dbReference>
<keyword evidence="14" id="KW-1185">Reference proteome</keyword>
<evidence type="ECO:0000256" key="2">
    <source>
        <dbReference type="ARBA" id="ARBA00022679"/>
    </source>
</evidence>
<evidence type="ECO:0000259" key="11">
    <source>
        <dbReference type="PROSITE" id="PS50011"/>
    </source>
</evidence>
<dbReference type="InterPro" id="IPR002126">
    <property type="entry name" value="Cadherin-like_dom"/>
</dbReference>
<dbReference type="GO" id="GO:0005886">
    <property type="term" value="C:plasma membrane"/>
    <property type="evidence" value="ECO:0007669"/>
    <property type="project" value="TreeGrafter"/>
</dbReference>
<reference evidence="13" key="1">
    <citation type="journal article" date="2020" name="bioRxiv">
        <title>Chromosome-level reference genome of the European wasp spider Argiope bruennichi: a resource for studies on range expansion and evolutionary adaptation.</title>
        <authorList>
            <person name="Sheffer M.M."/>
            <person name="Hoppe A."/>
            <person name="Krehenwinkel H."/>
            <person name="Uhl G."/>
            <person name="Kuss A.W."/>
            <person name="Jensen L."/>
            <person name="Jensen C."/>
            <person name="Gillespie R.G."/>
            <person name="Hoff K.J."/>
            <person name="Prost S."/>
        </authorList>
    </citation>
    <scope>NUCLEOTIDE SEQUENCE</scope>
</reference>
<feature type="chain" id="PRO_5035744286" evidence="10">
    <location>
        <begin position="20"/>
        <end position="927"/>
    </location>
</feature>
<dbReference type="InterPro" id="IPR011009">
    <property type="entry name" value="Kinase-like_dom_sf"/>
</dbReference>
<dbReference type="PANTHER" id="PTHR24416:SF617">
    <property type="entry name" value="RET ONCOGENE, ISOFORM A"/>
    <property type="match status" value="1"/>
</dbReference>
<dbReference type="Gene3D" id="1.10.510.10">
    <property type="entry name" value="Transferase(Phosphotransferase) domain 1"/>
    <property type="match status" value="1"/>
</dbReference>
<proteinExistence type="predicted"/>
<comment type="caution">
    <text evidence="13">The sequence shown here is derived from an EMBL/GenBank/DDBJ whole genome shotgun (WGS) entry which is preliminary data.</text>
</comment>
<dbReference type="AlphaFoldDB" id="A0A8T0EQV2"/>
<dbReference type="GO" id="GO:0007169">
    <property type="term" value="P:cell surface receptor protein tyrosine kinase signaling pathway"/>
    <property type="evidence" value="ECO:0007669"/>
    <property type="project" value="TreeGrafter"/>
</dbReference>
<feature type="domain" description="Cadherin" evidence="12">
    <location>
        <begin position="151"/>
        <end position="254"/>
    </location>
</feature>
<dbReference type="CDD" id="cd00192">
    <property type="entry name" value="PTKc"/>
    <property type="match status" value="1"/>
</dbReference>
<keyword evidence="3 9" id="KW-0547">Nucleotide-binding</keyword>
<dbReference type="PROSITE" id="PS50011">
    <property type="entry name" value="PROTEIN_KINASE_DOM"/>
    <property type="match status" value="1"/>
</dbReference>
<feature type="signal peptide" evidence="10">
    <location>
        <begin position="1"/>
        <end position="19"/>
    </location>
</feature>
<dbReference type="InterPro" id="IPR001245">
    <property type="entry name" value="Ser-Thr/Tyr_kinase_cat_dom"/>
</dbReference>
<keyword evidence="13" id="KW-0675">Receptor</keyword>
<sequence>MEILIGVFLISACLSRGNSLVLLQKTASLQLPYDYPVAVTFYRLQAVDEKLGIPPPDTLDYHIVRSVAFPSESKFGRGLFVIDEHTGSLMLSPHRRHSIAEFRGSTFALDIIAVPAKKASVETAHATVVITITEDNFTLPDCSPREDLCFSAPEMHYQIPETIRKGSDLVNLRPIPYAKLCPESNVKYTLSFDDSFPVAIENEILKVKKLFDFEESAYHEWNITCEVQSKNENGTFYSRIRVYVLDVDDNSPYIQNSTDTYQEVDASQISPGKELPIQLTILDPDSPSVNKITVDKTDPLNLFQLRDPVIFHGVNGAHMLMNTALVPKSNFQFPDTTYNVTVIFNDSSLVGAHENSQVIFHVLICNSSSGVKRPAAPPNQFESQAKIFRHSAHLTRVVQPMEVLPHEGYFFRIVRDSNKGLLGNRIFGVTPKTGIVYVMDEVALARSTTKLFSLELTWRNKNATDRRCVITIRVLDSVEPSNECAESCSTSCGRGANGGFCHWRSQSSPTLVEDTHGSPHLQTCPDGTCDELEEMDPLLCPQDCAGNVRGAAVPGASGRGVGKSAAPAPCRGLTLISLCGWGENTHLPTRFVHPKGDDCPGVGKFPFGNFPSVPGGKGKQCFRFKKILFQQAKLEFPRDQLTLEETLGEGEFGKVVKGKARNIAGMPGTTIVAVKMLKDGSSPSERRDLVSELNLLKEISHPNVIRLLGASTDDDGQLYIIMEYAEHGSLITYLRKMKSSCTEMNLPELIAFALQIAKGMEYLASMKVVHRDLAARNVLVASGKVLKISDFGLSRDVYEGDTYLKMSRSKVPVKWMALESLENQLYTTKSDVWSFGILLWEIITIGGCPYPGIPTERLFQLLKEGYRMPRPDNCPLQLYELMKKFLVLKTPNERPHSKGINKHHVTKTFSSAVKGSEVEMMGQCFNS</sequence>
<protein>
    <submittedName>
        <fullName evidence="13">Proto-oncogene tyrosine-protein kinase receptor like protein</fullName>
    </submittedName>
</protein>
<dbReference type="GO" id="GO:0005509">
    <property type="term" value="F:calcium ion binding"/>
    <property type="evidence" value="ECO:0007669"/>
    <property type="project" value="UniProtKB-UniRule"/>
</dbReference>
<evidence type="ECO:0000256" key="1">
    <source>
        <dbReference type="ARBA" id="ARBA00004167"/>
    </source>
</evidence>
<dbReference type="InterPro" id="IPR055162">
    <property type="entry name" value="RET_CRD"/>
</dbReference>
<evidence type="ECO:0000256" key="10">
    <source>
        <dbReference type="SAM" id="SignalP"/>
    </source>
</evidence>
<evidence type="ECO:0000256" key="8">
    <source>
        <dbReference type="PROSITE-ProRule" id="PRU00043"/>
    </source>
</evidence>
<evidence type="ECO:0000256" key="9">
    <source>
        <dbReference type="PROSITE-ProRule" id="PRU10141"/>
    </source>
</evidence>
<comment type="subcellular location">
    <subcellularLocation>
        <location evidence="1">Membrane</location>
        <topology evidence="1">Single-pass membrane protein</topology>
    </subcellularLocation>
</comment>